<dbReference type="CDD" id="cd16325">
    <property type="entry name" value="LolA"/>
    <property type="match status" value="1"/>
</dbReference>
<dbReference type="InterPro" id="IPR004564">
    <property type="entry name" value="OM_lipoprot_carrier_LolA-like"/>
</dbReference>
<proteinExistence type="predicted"/>
<dbReference type="PANTHER" id="PTHR35869">
    <property type="entry name" value="OUTER-MEMBRANE LIPOPROTEIN CARRIER PROTEIN"/>
    <property type="match status" value="1"/>
</dbReference>
<keyword evidence="5" id="KW-1185">Reference proteome</keyword>
<dbReference type="Gene3D" id="2.50.20.10">
    <property type="entry name" value="Lipoprotein localisation LolA/LolB/LppX"/>
    <property type="match status" value="1"/>
</dbReference>
<dbReference type="Proteomes" id="UP001597102">
    <property type="component" value="Unassembled WGS sequence"/>
</dbReference>
<protein>
    <submittedName>
        <fullName evidence="4">Outer membrane lipoprotein carrier protein LolA</fullName>
    </submittedName>
</protein>
<accession>A0ABW3J6B9</accession>
<dbReference type="EMBL" id="JBHTJO010000001">
    <property type="protein sequence ID" value="MFD0985768.1"/>
    <property type="molecule type" value="Genomic_DNA"/>
</dbReference>
<keyword evidence="4" id="KW-0449">Lipoprotein</keyword>
<evidence type="ECO:0000256" key="3">
    <source>
        <dbReference type="SAM" id="SignalP"/>
    </source>
</evidence>
<evidence type="ECO:0000313" key="5">
    <source>
        <dbReference type="Proteomes" id="UP001597102"/>
    </source>
</evidence>
<comment type="caution">
    <text evidence="4">The sequence shown here is derived from an EMBL/GenBank/DDBJ whole genome shotgun (WGS) entry which is preliminary data.</text>
</comment>
<feature type="chain" id="PRO_5046361284" evidence="3">
    <location>
        <begin position="28"/>
        <end position="300"/>
    </location>
</feature>
<keyword evidence="1 3" id="KW-0732">Signal</keyword>
<feature type="region of interest" description="Disordered" evidence="2">
    <location>
        <begin position="28"/>
        <end position="90"/>
    </location>
</feature>
<dbReference type="PANTHER" id="PTHR35869:SF1">
    <property type="entry name" value="OUTER-MEMBRANE LIPOPROTEIN CARRIER PROTEIN"/>
    <property type="match status" value="1"/>
</dbReference>
<evidence type="ECO:0000256" key="2">
    <source>
        <dbReference type="SAM" id="MobiDB-lite"/>
    </source>
</evidence>
<evidence type="ECO:0000256" key="1">
    <source>
        <dbReference type="ARBA" id="ARBA00022729"/>
    </source>
</evidence>
<dbReference type="InterPro" id="IPR029046">
    <property type="entry name" value="LolA/LolB/LppX"/>
</dbReference>
<dbReference type="SUPFAM" id="SSF89392">
    <property type="entry name" value="Prokaryotic lipoproteins and lipoprotein localization factors"/>
    <property type="match status" value="1"/>
</dbReference>
<dbReference type="Pfam" id="PF03548">
    <property type="entry name" value="LolA"/>
    <property type="match status" value="1"/>
</dbReference>
<evidence type="ECO:0000313" key="4">
    <source>
        <dbReference type="EMBL" id="MFD0985768.1"/>
    </source>
</evidence>
<name>A0ABW3J6B9_9HYPH</name>
<sequence>MNRRYSWLSASLAATLCFAFPAASALAQEQGTTVVPKSTTKKPRSTATGNVPGTGEKADGSGANALRPAQDIPPIEPDKAPPPPPVEAEAPAGEIDNAEADAGAGWEAAVEESGPRPLIGAEREQAIARVNTYFNEMDSLQGTFRQIDSDNKVATGRFYVKQPGKLRFDYAPPSPLKIVSDGAFLAIEDSDLKTIEKYPLKSTPFRLLLAENVDVARDANVLGVSRGGGELAIQLQDRKGGTGGAIKLVFETAPEFQLSEWVITDAQGLTTQVTLDNLAPGRKVASDFFKSKQQPFNPYR</sequence>
<organism evidence="4 5">
    <name type="scientific">Methyloligella solikamskensis</name>
    <dbReference type="NCBI Taxonomy" id="1177756"/>
    <lineage>
        <taxon>Bacteria</taxon>
        <taxon>Pseudomonadati</taxon>
        <taxon>Pseudomonadota</taxon>
        <taxon>Alphaproteobacteria</taxon>
        <taxon>Hyphomicrobiales</taxon>
        <taxon>Hyphomicrobiaceae</taxon>
        <taxon>Methyloligella</taxon>
    </lineage>
</organism>
<reference evidence="5" key="1">
    <citation type="journal article" date="2019" name="Int. J. Syst. Evol. Microbiol.">
        <title>The Global Catalogue of Microorganisms (GCM) 10K type strain sequencing project: providing services to taxonomists for standard genome sequencing and annotation.</title>
        <authorList>
            <consortium name="The Broad Institute Genomics Platform"/>
            <consortium name="The Broad Institute Genome Sequencing Center for Infectious Disease"/>
            <person name="Wu L."/>
            <person name="Ma J."/>
        </authorList>
    </citation>
    <scope>NUCLEOTIDE SEQUENCE [LARGE SCALE GENOMIC DNA]</scope>
    <source>
        <strain evidence="5">CCUG 61697</strain>
    </source>
</reference>
<dbReference type="RefSeq" id="WP_379084667.1">
    <property type="nucleotide sequence ID" value="NZ_JBHTJO010000001.1"/>
</dbReference>
<gene>
    <name evidence="4" type="ORF">ACFQ2F_01500</name>
</gene>
<feature type="signal peptide" evidence="3">
    <location>
        <begin position="1"/>
        <end position="27"/>
    </location>
</feature>